<name>K3Z1V9_SETIT</name>
<accession>K3Z1V9</accession>
<evidence type="ECO:0000313" key="1">
    <source>
        <dbReference type="EnsemblPlants" id="KQL28911"/>
    </source>
</evidence>
<dbReference type="EMBL" id="AGNK02000139">
    <property type="status" value="NOT_ANNOTATED_CDS"/>
    <property type="molecule type" value="Genomic_DNA"/>
</dbReference>
<dbReference type="HOGENOM" id="CLU_3192250_0_0_1"/>
<sequence>MYYIIIALGQVQISKGINVLPFSLLQNMMPHCNSSEVSQSSMVAVI</sequence>
<protein>
    <submittedName>
        <fullName evidence="1">Uncharacterized protein</fullName>
    </submittedName>
</protein>
<keyword evidence="2" id="KW-1185">Reference proteome</keyword>
<proteinExistence type="predicted"/>
<reference evidence="2" key="1">
    <citation type="journal article" date="2012" name="Nat. Biotechnol.">
        <title>Reference genome sequence of the model plant Setaria.</title>
        <authorList>
            <person name="Bennetzen J.L."/>
            <person name="Schmutz J."/>
            <person name="Wang H."/>
            <person name="Percifield R."/>
            <person name="Hawkins J."/>
            <person name="Pontaroli A.C."/>
            <person name="Estep M."/>
            <person name="Feng L."/>
            <person name="Vaughn J.N."/>
            <person name="Grimwood J."/>
            <person name="Jenkins J."/>
            <person name="Barry K."/>
            <person name="Lindquist E."/>
            <person name="Hellsten U."/>
            <person name="Deshpande S."/>
            <person name="Wang X."/>
            <person name="Wu X."/>
            <person name="Mitros T."/>
            <person name="Triplett J."/>
            <person name="Yang X."/>
            <person name="Ye C.Y."/>
            <person name="Mauro-Herrera M."/>
            <person name="Wang L."/>
            <person name="Li P."/>
            <person name="Sharma M."/>
            <person name="Sharma R."/>
            <person name="Ronald P.C."/>
            <person name="Panaud O."/>
            <person name="Kellogg E.A."/>
            <person name="Brutnell T.P."/>
            <person name="Doust A.N."/>
            <person name="Tuskan G.A."/>
            <person name="Rokhsar D."/>
            <person name="Devos K.M."/>
        </authorList>
    </citation>
    <scope>NUCLEOTIDE SEQUENCE [LARGE SCALE GENOMIC DNA]</scope>
    <source>
        <strain evidence="2">cv. Yugu1</strain>
    </source>
</reference>
<evidence type="ECO:0000313" key="2">
    <source>
        <dbReference type="Proteomes" id="UP000004995"/>
    </source>
</evidence>
<organism evidence="1 2">
    <name type="scientific">Setaria italica</name>
    <name type="common">Foxtail millet</name>
    <name type="synonym">Panicum italicum</name>
    <dbReference type="NCBI Taxonomy" id="4555"/>
    <lineage>
        <taxon>Eukaryota</taxon>
        <taxon>Viridiplantae</taxon>
        <taxon>Streptophyta</taxon>
        <taxon>Embryophyta</taxon>
        <taxon>Tracheophyta</taxon>
        <taxon>Spermatophyta</taxon>
        <taxon>Magnoliopsida</taxon>
        <taxon>Liliopsida</taxon>
        <taxon>Poales</taxon>
        <taxon>Poaceae</taxon>
        <taxon>PACMAD clade</taxon>
        <taxon>Panicoideae</taxon>
        <taxon>Panicodae</taxon>
        <taxon>Paniceae</taxon>
        <taxon>Cenchrinae</taxon>
        <taxon>Setaria</taxon>
    </lineage>
</organism>
<dbReference type="AlphaFoldDB" id="K3Z1V9"/>
<dbReference type="Proteomes" id="UP000004995">
    <property type="component" value="Unassembled WGS sequence"/>
</dbReference>
<reference evidence="1" key="2">
    <citation type="submission" date="2018-08" db="UniProtKB">
        <authorList>
            <consortium name="EnsemblPlants"/>
        </authorList>
    </citation>
    <scope>IDENTIFICATION</scope>
    <source>
        <strain evidence="1">Yugu1</strain>
    </source>
</reference>
<dbReference type="Gramene" id="KQL28911">
    <property type="protein sequence ID" value="KQL28911"/>
    <property type="gene ID" value="SETIT_020527mg"/>
</dbReference>
<dbReference type="InParanoid" id="K3Z1V9"/>
<dbReference type="EnsemblPlants" id="KQL28911">
    <property type="protein sequence ID" value="KQL28911"/>
    <property type="gene ID" value="SETIT_020527mg"/>
</dbReference>